<evidence type="ECO:0008006" key="3">
    <source>
        <dbReference type="Google" id="ProtNLM"/>
    </source>
</evidence>
<dbReference type="AlphaFoldDB" id="A0A928V9W4"/>
<proteinExistence type="predicted"/>
<organism evidence="1 2">
    <name type="scientific">Cellvibrio polysaccharolyticus</name>
    <dbReference type="NCBI Taxonomy" id="2082724"/>
    <lineage>
        <taxon>Bacteria</taxon>
        <taxon>Pseudomonadati</taxon>
        <taxon>Pseudomonadota</taxon>
        <taxon>Gammaproteobacteria</taxon>
        <taxon>Cellvibrionales</taxon>
        <taxon>Cellvibrionaceae</taxon>
        <taxon>Cellvibrio</taxon>
    </lineage>
</organism>
<accession>A0A928V9W4</accession>
<reference evidence="1" key="1">
    <citation type="submission" date="2018-07" db="EMBL/GenBank/DDBJ databases">
        <title>Genome assembly of strain Ka43.</title>
        <authorList>
            <person name="Kukolya J."/>
            <person name="Nagy I."/>
            <person name="Horvath B."/>
            <person name="Toth A."/>
        </authorList>
    </citation>
    <scope>NUCLEOTIDE SEQUENCE</scope>
    <source>
        <strain evidence="1">KB43</strain>
    </source>
</reference>
<evidence type="ECO:0000313" key="1">
    <source>
        <dbReference type="EMBL" id="MBE8718699.1"/>
    </source>
</evidence>
<name>A0A928V9W4_9GAMM</name>
<dbReference type="Proteomes" id="UP000652567">
    <property type="component" value="Unassembled WGS sequence"/>
</dbReference>
<gene>
    <name evidence="1" type="ORF">C4F51_16105</name>
</gene>
<evidence type="ECO:0000313" key="2">
    <source>
        <dbReference type="Proteomes" id="UP000652567"/>
    </source>
</evidence>
<dbReference type="RefSeq" id="WP_193911468.1">
    <property type="nucleotide sequence ID" value="NZ_PRDL01000001.1"/>
</dbReference>
<sequence>MSDQQLDAWLLPVADDVTIAIGRYELKYIEHVAASDVKASLKGARDFFWRGRYIPVLDVATLAEVETLPPVAEERIVAIVAYEDIAGNLLMGAIFLVDIPQMIHLHPSQNVAVELLSRPWPQLAHAAFFHQQRDYPVLNLSALFVDQSAKKRVH</sequence>
<comment type="caution">
    <text evidence="1">The sequence shown here is derived from an EMBL/GenBank/DDBJ whole genome shotgun (WGS) entry which is preliminary data.</text>
</comment>
<protein>
    <recommendedName>
        <fullName evidence="3">CheW-like domain-containing protein</fullName>
    </recommendedName>
</protein>
<dbReference type="EMBL" id="PRDL01000001">
    <property type="protein sequence ID" value="MBE8718699.1"/>
    <property type="molecule type" value="Genomic_DNA"/>
</dbReference>
<keyword evidence="2" id="KW-1185">Reference proteome</keyword>